<evidence type="ECO:0000313" key="1">
    <source>
        <dbReference type="EMBL" id="KHG04554.1"/>
    </source>
</evidence>
<accession>A0A0B0MYG6</accession>
<keyword evidence="2" id="KW-1185">Reference proteome</keyword>
<proteinExistence type="predicted"/>
<comment type="caution">
    <text evidence="1">The sequence shown here is derived from an EMBL/GenBank/DDBJ whole genome shotgun (WGS) entry which is preliminary data.</text>
</comment>
<gene>
    <name evidence="1" type="ORF">F383_30239</name>
</gene>
<dbReference type="Proteomes" id="UP000032142">
    <property type="component" value="Unassembled WGS sequence"/>
</dbReference>
<reference evidence="2" key="1">
    <citation type="submission" date="2014-09" db="EMBL/GenBank/DDBJ databases">
        <authorList>
            <person name="Mudge J."/>
            <person name="Ramaraj T."/>
            <person name="Lindquist I.E."/>
            <person name="Bharti A.K."/>
            <person name="Sundararajan A."/>
            <person name="Cameron C.T."/>
            <person name="Woodward J.E."/>
            <person name="May G.D."/>
            <person name="Brubaker C."/>
            <person name="Broadhvest J."/>
            <person name="Wilkins T.A."/>
        </authorList>
    </citation>
    <scope>NUCLEOTIDE SEQUENCE</scope>
    <source>
        <strain evidence="2">cv. AKA8401</strain>
    </source>
</reference>
<protein>
    <submittedName>
        <fullName evidence="1">tRNA 5-methylaminomethyl-2-thiouridine biosynthesis bifunctional MnmC</fullName>
    </submittedName>
</protein>
<organism evidence="1 2">
    <name type="scientific">Gossypium arboreum</name>
    <name type="common">Tree cotton</name>
    <name type="synonym">Gossypium nanking</name>
    <dbReference type="NCBI Taxonomy" id="29729"/>
    <lineage>
        <taxon>Eukaryota</taxon>
        <taxon>Viridiplantae</taxon>
        <taxon>Streptophyta</taxon>
        <taxon>Embryophyta</taxon>
        <taxon>Tracheophyta</taxon>
        <taxon>Spermatophyta</taxon>
        <taxon>Magnoliopsida</taxon>
        <taxon>eudicotyledons</taxon>
        <taxon>Gunneridae</taxon>
        <taxon>Pentapetalae</taxon>
        <taxon>rosids</taxon>
        <taxon>malvids</taxon>
        <taxon>Malvales</taxon>
        <taxon>Malvaceae</taxon>
        <taxon>Malvoideae</taxon>
        <taxon>Gossypium</taxon>
    </lineage>
</organism>
<sequence length="91" mass="10044">MAQIGRTGHINYPFKAYNFLSFTIFPLSRKAANILAYNRPQYLTATNGTRPTDGSWACTSLTWWGGVAHGAEIRASYGTWGLLRLQTATAC</sequence>
<name>A0A0B0MYG6_GOSAR</name>
<evidence type="ECO:0000313" key="2">
    <source>
        <dbReference type="Proteomes" id="UP000032142"/>
    </source>
</evidence>
<dbReference type="EMBL" id="JRRC01413701">
    <property type="protein sequence ID" value="KHG04554.1"/>
    <property type="molecule type" value="Genomic_DNA"/>
</dbReference>
<dbReference type="AlphaFoldDB" id="A0A0B0MYG6"/>